<reference evidence="2 3" key="1">
    <citation type="journal article" date="2018" name="Front. Microbiol.">
        <title>Genome-Wide Analysis of Corynespora cassiicola Leaf Fall Disease Putative Effectors.</title>
        <authorList>
            <person name="Lopez D."/>
            <person name="Ribeiro S."/>
            <person name="Label P."/>
            <person name="Fumanal B."/>
            <person name="Venisse J.S."/>
            <person name="Kohler A."/>
            <person name="de Oliveira R.R."/>
            <person name="Labutti K."/>
            <person name="Lipzen A."/>
            <person name="Lail K."/>
            <person name="Bauer D."/>
            <person name="Ohm R.A."/>
            <person name="Barry K.W."/>
            <person name="Spatafora J."/>
            <person name="Grigoriev I.V."/>
            <person name="Martin F.M."/>
            <person name="Pujade-Renaud V."/>
        </authorList>
    </citation>
    <scope>NUCLEOTIDE SEQUENCE [LARGE SCALE GENOMIC DNA]</scope>
    <source>
        <strain evidence="2 3">Philippines</strain>
    </source>
</reference>
<gene>
    <name evidence="2" type="ORF">BS50DRAFT_76744</name>
</gene>
<feature type="signal peptide" evidence="1">
    <location>
        <begin position="1"/>
        <end position="20"/>
    </location>
</feature>
<dbReference type="Proteomes" id="UP000240883">
    <property type="component" value="Unassembled WGS sequence"/>
</dbReference>
<accession>A0A2T2NGM5</accession>
<evidence type="ECO:0000313" key="3">
    <source>
        <dbReference type="Proteomes" id="UP000240883"/>
    </source>
</evidence>
<sequence length="97" mass="10675">MNRSQLCFFHVISAFAGTISIRSVVSSIMTQWEKRAHRQNQPANEHNVSITSYLTLGITLGSNLSTQYSPDVAGGVDSTFQQVYAPLQSLSFSFKSS</sequence>
<evidence type="ECO:0000256" key="1">
    <source>
        <dbReference type="SAM" id="SignalP"/>
    </source>
</evidence>
<evidence type="ECO:0000313" key="2">
    <source>
        <dbReference type="EMBL" id="PSN64540.1"/>
    </source>
</evidence>
<protein>
    <submittedName>
        <fullName evidence="2">Uncharacterized protein</fullName>
    </submittedName>
</protein>
<name>A0A2T2NGM5_CORCC</name>
<keyword evidence="1" id="KW-0732">Signal</keyword>
<dbReference type="EMBL" id="KZ678138">
    <property type="protein sequence ID" value="PSN64540.1"/>
    <property type="molecule type" value="Genomic_DNA"/>
</dbReference>
<keyword evidence="3" id="KW-1185">Reference proteome</keyword>
<proteinExistence type="predicted"/>
<feature type="chain" id="PRO_5015697191" evidence="1">
    <location>
        <begin position="21"/>
        <end position="97"/>
    </location>
</feature>
<dbReference type="AlphaFoldDB" id="A0A2T2NGM5"/>
<organism evidence="2 3">
    <name type="scientific">Corynespora cassiicola Philippines</name>
    <dbReference type="NCBI Taxonomy" id="1448308"/>
    <lineage>
        <taxon>Eukaryota</taxon>
        <taxon>Fungi</taxon>
        <taxon>Dikarya</taxon>
        <taxon>Ascomycota</taxon>
        <taxon>Pezizomycotina</taxon>
        <taxon>Dothideomycetes</taxon>
        <taxon>Pleosporomycetidae</taxon>
        <taxon>Pleosporales</taxon>
        <taxon>Corynesporascaceae</taxon>
        <taxon>Corynespora</taxon>
    </lineage>
</organism>